<dbReference type="EMBL" id="KV428411">
    <property type="protein sequence ID" value="KZT31987.1"/>
    <property type="molecule type" value="Genomic_DNA"/>
</dbReference>
<protein>
    <submittedName>
        <fullName evidence="2">Uncharacterized protein</fullName>
    </submittedName>
</protein>
<keyword evidence="1" id="KW-0472">Membrane</keyword>
<feature type="transmembrane region" description="Helical" evidence="1">
    <location>
        <begin position="206"/>
        <end position="226"/>
    </location>
</feature>
<evidence type="ECO:0000313" key="2">
    <source>
        <dbReference type="EMBL" id="KZT31987.1"/>
    </source>
</evidence>
<evidence type="ECO:0000313" key="3">
    <source>
        <dbReference type="Proteomes" id="UP000076798"/>
    </source>
</evidence>
<keyword evidence="1" id="KW-1133">Transmembrane helix</keyword>
<sequence>MFKEAIVRQPDALKELCVASSTPGNTNSIVAANVVGANQEISYHGYHASCPSPSRFPERSDLEKFCKDSRLTIPGVISSPSSPSSFTVANALAYSPSLINLMLSRATAFLSPTAQSELRFLASTATHVLYGVELVLWLLCLSFSPLPQLGLLTALRARCHRKDPPLTTTFTIYLTSIVILSTLDFICVVVRHVGSFGGQSRGEPSEWLSIVPGTALILLTSISAAHSTYRLYIVFYRWGFVLILPVALILAGIAASIPVVPILSGSQNEISSTEFALVSAFFALFTVHSLWCSVSICWKLLRHHRLFLSLLDEHYNGAPVPSPHPVAGSAAQSSAYSDPNADAQRAYTLLARMILTSGVMYAVVIVTFIILYSVDRQLQSIFIPVIPQLTAITSTICSLQIAVSVSYKFPREADDLILSIPRFVIGIKPEDSDASVGVRTTSVDSGLSCTSTRVSSHWS</sequence>
<keyword evidence="3" id="KW-1185">Reference proteome</keyword>
<accession>A0A165XA38</accession>
<feature type="transmembrane region" description="Helical" evidence="1">
    <location>
        <begin position="238"/>
        <end position="263"/>
    </location>
</feature>
<feature type="transmembrane region" description="Helical" evidence="1">
    <location>
        <begin position="354"/>
        <end position="374"/>
    </location>
</feature>
<evidence type="ECO:0000256" key="1">
    <source>
        <dbReference type="SAM" id="Phobius"/>
    </source>
</evidence>
<feature type="transmembrane region" description="Helical" evidence="1">
    <location>
        <begin position="128"/>
        <end position="149"/>
    </location>
</feature>
<reference evidence="2 3" key="1">
    <citation type="journal article" date="2016" name="Mol. Biol. Evol.">
        <title>Comparative Genomics of Early-Diverging Mushroom-Forming Fungi Provides Insights into the Origins of Lignocellulose Decay Capabilities.</title>
        <authorList>
            <person name="Nagy L.G."/>
            <person name="Riley R."/>
            <person name="Tritt A."/>
            <person name="Adam C."/>
            <person name="Daum C."/>
            <person name="Floudas D."/>
            <person name="Sun H."/>
            <person name="Yadav J.S."/>
            <person name="Pangilinan J."/>
            <person name="Larsson K.H."/>
            <person name="Matsuura K."/>
            <person name="Barry K."/>
            <person name="Labutti K."/>
            <person name="Kuo R."/>
            <person name="Ohm R.A."/>
            <person name="Bhattacharya S.S."/>
            <person name="Shirouzu T."/>
            <person name="Yoshinaga Y."/>
            <person name="Martin F.M."/>
            <person name="Grigoriev I.V."/>
            <person name="Hibbett D.S."/>
        </authorList>
    </citation>
    <scope>NUCLEOTIDE SEQUENCE [LARGE SCALE GENOMIC DNA]</scope>
    <source>
        <strain evidence="2 3">HHB10207 ss-3</strain>
    </source>
</reference>
<dbReference type="AlphaFoldDB" id="A0A165XA38"/>
<feature type="transmembrane region" description="Helical" evidence="1">
    <location>
        <begin position="380"/>
        <end position="403"/>
    </location>
</feature>
<organism evidence="2 3">
    <name type="scientific">Sistotremastrum suecicum HHB10207 ss-3</name>
    <dbReference type="NCBI Taxonomy" id="1314776"/>
    <lineage>
        <taxon>Eukaryota</taxon>
        <taxon>Fungi</taxon>
        <taxon>Dikarya</taxon>
        <taxon>Basidiomycota</taxon>
        <taxon>Agaricomycotina</taxon>
        <taxon>Agaricomycetes</taxon>
        <taxon>Sistotremastrales</taxon>
        <taxon>Sistotremastraceae</taxon>
        <taxon>Sistotremastrum</taxon>
    </lineage>
</organism>
<feature type="transmembrane region" description="Helical" evidence="1">
    <location>
        <begin position="275"/>
        <end position="301"/>
    </location>
</feature>
<name>A0A165XA38_9AGAM</name>
<keyword evidence="1" id="KW-0812">Transmembrane</keyword>
<proteinExistence type="predicted"/>
<gene>
    <name evidence="2" type="ORF">SISSUDRAFT_1067285</name>
</gene>
<feature type="transmembrane region" description="Helical" evidence="1">
    <location>
        <begin position="170"/>
        <end position="194"/>
    </location>
</feature>
<dbReference type="Proteomes" id="UP000076798">
    <property type="component" value="Unassembled WGS sequence"/>
</dbReference>